<dbReference type="GO" id="GO:0016020">
    <property type="term" value="C:membrane"/>
    <property type="evidence" value="ECO:0007669"/>
    <property type="project" value="InterPro"/>
</dbReference>
<name>A0A1T4Q5K3_9BACT</name>
<dbReference type="Gene3D" id="3.40.50.11350">
    <property type="match status" value="1"/>
</dbReference>
<reference evidence="3 4" key="1">
    <citation type="submission" date="2017-02" db="EMBL/GenBank/DDBJ databases">
        <authorList>
            <person name="Peterson S.W."/>
        </authorList>
    </citation>
    <scope>NUCLEOTIDE SEQUENCE [LARGE SCALE GENOMIC DNA]</scope>
    <source>
        <strain evidence="3 4">DSM 22335</strain>
    </source>
</reference>
<protein>
    <submittedName>
        <fullName evidence="3">Glycosyl transferase family 11</fullName>
    </submittedName>
</protein>
<evidence type="ECO:0000313" key="3">
    <source>
        <dbReference type="EMBL" id="SJZ99009.1"/>
    </source>
</evidence>
<dbReference type="InterPro" id="IPR002516">
    <property type="entry name" value="Glyco_trans_11"/>
</dbReference>
<keyword evidence="4" id="KW-1185">Reference proteome</keyword>
<evidence type="ECO:0000256" key="1">
    <source>
        <dbReference type="ARBA" id="ARBA00022676"/>
    </source>
</evidence>
<dbReference type="AlphaFoldDB" id="A0A1T4Q5K3"/>
<evidence type="ECO:0000313" key="4">
    <source>
        <dbReference type="Proteomes" id="UP000190888"/>
    </source>
</evidence>
<proteinExistence type="predicted"/>
<dbReference type="Pfam" id="PF01531">
    <property type="entry name" value="Glyco_transf_11"/>
    <property type="match status" value="1"/>
</dbReference>
<gene>
    <name evidence="3" type="ORF">SAMN04488132_107158</name>
</gene>
<dbReference type="CDD" id="cd11301">
    <property type="entry name" value="Fut1_Fut2_like"/>
    <property type="match status" value="1"/>
</dbReference>
<evidence type="ECO:0000256" key="2">
    <source>
        <dbReference type="ARBA" id="ARBA00022679"/>
    </source>
</evidence>
<dbReference type="EMBL" id="FUWH01000007">
    <property type="protein sequence ID" value="SJZ99009.1"/>
    <property type="molecule type" value="Genomic_DNA"/>
</dbReference>
<keyword evidence="2 3" id="KW-0808">Transferase</keyword>
<dbReference type="GO" id="GO:0008107">
    <property type="term" value="F:galactoside 2-alpha-L-fucosyltransferase activity"/>
    <property type="evidence" value="ECO:0007669"/>
    <property type="project" value="InterPro"/>
</dbReference>
<dbReference type="STRING" id="413434.SAMN04488132_107158"/>
<dbReference type="Proteomes" id="UP000190888">
    <property type="component" value="Unassembled WGS sequence"/>
</dbReference>
<dbReference type="PANTHER" id="PTHR11927:SF9">
    <property type="entry name" value="L-FUCOSYLTRANSFERASE"/>
    <property type="match status" value="1"/>
</dbReference>
<keyword evidence="1" id="KW-0328">Glycosyltransferase</keyword>
<accession>A0A1T4Q5K3</accession>
<dbReference type="PANTHER" id="PTHR11927">
    <property type="entry name" value="GALACTOSIDE 2-L-FUCOSYLTRANSFERASE"/>
    <property type="match status" value="1"/>
</dbReference>
<dbReference type="GO" id="GO:0005975">
    <property type="term" value="P:carbohydrate metabolic process"/>
    <property type="evidence" value="ECO:0007669"/>
    <property type="project" value="InterPro"/>
</dbReference>
<sequence length="297" mass="34294">MVIVQLMGGMGNQMFQYALGKHLAILNNTQLKLDTSILLDWSPGRHAVNRSFDLNIFNVNEEWASKKEISRYNSQLMNIPEKIIFKARKLFSGDAVLGEKFYHFDADVLNARGEIYIAGLWQSYRYFESIEQKIRTAFQFRLPLSAKASELHKRIKATNAVCVNVRRTDYVNIASTANTMGTIPVDYYKKALDIIAAKYDKPEIFIFSDDIAWCKEHLNIFKYPHFFVDHTYAGEQFSDYMQLMTACNHFIIPNSSFAWWAAWLNTSGDKIVIAPKKWMADTSVNTTDLIPNTWIRI</sequence>
<organism evidence="3 4">
    <name type="scientific">Sediminibacterium ginsengisoli</name>
    <dbReference type="NCBI Taxonomy" id="413434"/>
    <lineage>
        <taxon>Bacteria</taxon>
        <taxon>Pseudomonadati</taxon>
        <taxon>Bacteroidota</taxon>
        <taxon>Chitinophagia</taxon>
        <taxon>Chitinophagales</taxon>
        <taxon>Chitinophagaceae</taxon>
        <taxon>Sediminibacterium</taxon>
    </lineage>
</organism>
<dbReference type="OrthoDB" id="9794601at2"/>